<keyword evidence="1" id="KW-0812">Transmembrane</keyword>
<keyword evidence="1" id="KW-1133">Transmembrane helix</keyword>
<name>A0ABT5NVX8_9PSED</name>
<dbReference type="RefSeq" id="WP_273913296.1">
    <property type="nucleotide sequence ID" value="NZ_JAMDGX010000080.1"/>
</dbReference>
<feature type="transmembrane region" description="Helical" evidence="1">
    <location>
        <begin position="237"/>
        <end position="257"/>
    </location>
</feature>
<feature type="transmembrane region" description="Helical" evidence="1">
    <location>
        <begin position="197"/>
        <end position="217"/>
    </location>
</feature>
<keyword evidence="3" id="KW-0645">Protease</keyword>
<feature type="transmembrane region" description="Helical" evidence="1">
    <location>
        <begin position="126"/>
        <end position="145"/>
    </location>
</feature>
<sequence>MLASQWIGLVLFGLGYAIALSFGSLGIATLPTFVLLLASLWLVCRGKQAWLRGLGHGLFVLLAFALALHWLPGFNNAKVIAATRLTPDAVPFSLHLNLDKPLIGLWLLLACPWLFLAGTRKRLASAAVLLPLTCLVTLGLAVWMGMIEWAPKWPAQAWIWLFNNLLLVSLTEELLFRGYLQGSLQRALKHLPQGQNIALLVAAGLFGLAHFGAGWQWVSLATLAGIGYGLAYRYGGLYAAIACHFGLNMAHFTLFTYPQLMPQ</sequence>
<dbReference type="EMBL" id="JAMDGY010000055">
    <property type="protein sequence ID" value="MDD0992340.1"/>
    <property type="molecule type" value="Genomic_DNA"/>
</dbReference>
<keyword evidence="4" id="KW-1185">Reference proteome</keyword>
<feature type="transmembrane region" description="Helical" evidence="1">
    <location>
        <begin position="102"/>
        <end position="119"/>
    </location>
</feature>
<feature type="transmembrane region" description="Helical" evidence="1">
    <location>
        <begin position="157"/>
        <end position="176"/>
    </location>
</feature>
<feature type="transmembrane region" description="Helical" evidence="1">
    <location>
        <begin position="6"/>
        <end position="37"/>
    </location>
</feature>
<reference evidence="3 4" key="1">
    <citation type="submission" date="2022-05" db="EMBL/GenBank/DDBJ databases">
        <title>Novel Pseudomonas spp. Isolated from a Rainbow Trout Aquaculture Facility.</title>
        <authorList>
            <person name="Testerman T."/>
            <person name="Graf J."/>
        </authorList>
    </citation>
    <scope>NUCLEOTIDE SEQUENCE [LARGE SCALE GENOMIC DNA]</scope>
    <source>
        <strain evidence="3 4">ID681</strain>
    </source>
</reference>
<proteinExistence type="predicted"/>
<dbReference type="GO" id="GO:0008237">
    <property type="term" value="F:metallopeptidase activity"/>
    <property type="evidence" value="ECO:0007669"/>
    <property type="project" value="UniProtKB-KW"/>
</dbReference>
<keyword evidence="1" id="KW-0472">Membrane</keyword>
<evidence type="ECO:0000313" key="4">
    <source>
        <dbReference type="Proteomes" id="UP001148203"/>
    </source>
</evidence>
<feature type="transmembrane region" description="Helical" evidence="1">
    <location>
        <begin position="49"/>
        <end position="71"/>
    </location>
</feature>
<organism evidence="3 4">
    <name type="scientific">Pseudomonas fontis</name>
    <dbReference type="NCBI Taxonomy" id="2942633"/>
    <lineage>
        <taxon>Bacteria</taxon>
        <taxon>Pseudomonadati</taxon>
        <taxon>Pseudomonadota</taxon>
        <taxon>Gammaproteobacteria</taxon>
        <taxon>Pseudomonadales</taxon>
        <taxon>Pseudomonadaceae</taxon>
        <taxon>Pseudomonas</taxon>
    </lineage>
</organism>
<evidence type="ECO:0000313" key="3">
    <source>
        <dbReference type="EMBL" id="MDD0992340.1"/>
    </source>
</evidence>
<dbReference type="InterPro" id="IPR003675">
    <property type="entry name" value="Rce1/LyrA-like_dom"/>
</dbReference>
<evidence type="ECO:0000256" key="1">
    <source>
        <dbReference type="SAM" id="Phobius"/>
    </source>
</evidence>
<comment type="caution">
    <text evidence="3">The sequence shown here is derived from an EMBL/GenBank/DDBJ whole genome shotgun (WGS) entry which is preliminary data.</text>
</comment>
<evidence type="ECO:0000259" key="2">
    <source>
        <dbReference type="Pfam" id="PF02517"/>
    </source>
</evidence>
<keyword evidence="3" id="KW-0378">Hydrolase</keyword>
<feature type="domain" description="CAAX prenyl protease 2/Lysostaphin resistance protein A-like" evidence="2">
    <location>
        <begin position="156"/>
        <end position="249"/>
    </location>
</feature>
<dbReference type="Pfam" id="PF02517">
    <property type="entry name" value="Rce1-like"/>
    <property type="match status" value="1"/>
</dbReference>
<accession>A0ABT5NVX8</accession>
<keyword evidence="3" id="KW-0482">Metalloprotease</keyword>
<gene>
    <name evidence="3" type="ORF">M5G11_17540</name>
</gene>
<dbReference type="Proteomes" id="UP001148203">
    <property type="component" value="Unassembled WGS sequence"/>
</dbReference>
<protein>
    <submittedName>
        <fullName evidence="3">CPBP family intramembrane metalloprotease</fullName>
    </submittedName>
</protein>